<organism evidence="2 3">
    <name type="scientific">Fibrobacter intestinalis</name>
    <dbReference type="NCBI Taxonomy" id="28122"/>
    <lineage>
        <taxon>Bacteria</taxon>
        <taxon>Pseudomonadati</taxon>
        <taxon>Fibrobacterota</taxon>
        <taxon>Fibrobacteria</taxon>
        <taxon>Fibrobacterales</taxon>
        <taxon>Fibrobacteraceae</taxon>
        <taxon>Fibrobacter</taxon>
    </lineage>
</organism>
<dbReference type="GO" id="GO:0004519">
    <property type="term" value="F:endonuclease activity"/>
    <property type="evidence" value="ECO:0007669"/>
    <property type="project" value="UniProtKB-KW"/>
</dbReference>
<evidence type="ECO:0000313" key="3">
    <source>
        <dbReference type="Proteomes" id="UP000184275"/>
    </source>
</evidence>
<feature type="domain" description="Restriction endonuclease type II Pab1" evidence="1">
    <location>
        <begin position="89"/>
        <end position="202"/>
    </location>
</feature>
<evidence type="ECO:0000313" key="2">
    <source>
        <dbReference type="EMBL" id="SHK87177.1"/>
    </source>
</evidence>
<accession>A0A1M6W0D5</accession>
<proteinExistence type="predicted"/>
<dbReference type="InterPro" id="IPR018576">
    <property type="entry name" value="Restrct_endonuc_II_Pab1"/>
</dbReference>
<keyword evidence="2" id="KW-0540">Nuclease</keyword>
<dbReference type="Proteomes" id="UP000184275">
    <property type="component" value="Unassembled WGS sequence"/>
</dbReference>
<keyword evidence="3" id="KW-1185">Reference proteome</keyword>
<protein>
    <submittedName>
        <fullName evidence="2">R.Pab1 restriction endonuclease</fullName>
    </submittedName>
</protein>
<reference evidence="3" key="1">
    <citation type="submission" date="2016-11" db="EMBL/GenBank/DDBJ databases">
        <authorList>
            <person name="Varghese N."/>
            <person name="Submissions S."/>
        </authorList>
    </citation>
    <scope>NUCLEOTIDE SEQUENCE [LARGE SCALE GENOMIC DNA]</scope>
    <source>
        <strain evidence="3">UWOS</strain>
    </source>
</reference>
<gene>
    <name evidence="2" type="ORF">SAMN05720469_12137</name>
</gene>
<keyword evidence="2" id="KW-0378">Hydrolase</keyword>
<dbReference type="AlphaFoldDB" id="A0A1M6W0D5"/>
<dbReference type="Pfam" id="PF09522">
    <property type="entry name" value="RE_R_Pab1"/>
    <property type="match status" value="1"/>
</dbReference>
<name>A0A1M6W0D5_9BACT</name>
<evidence type="ECO:0000259" key="1">
    <source>
        <dbReference type="Pfam" id="PF09522"/>
    </source>
</evidence>
<sequence>MYVEWQIGYDLLASGKDGEKNKEKTSIPTTFKNYKQENKYAYELNEILYYAVKELKFISPNEVEQTYKSIKNTPDANLLDVIDSMRISRTNPIETQINGMNFYEMKVSYPLIMYKFGKYDIYAEVINREKQRAVGVQPMLYLCIPITLLNFSQNPLGRILDRNECGEWIIQKGEAELALELFRIFGMLSKKHRYDVLAILEMLFPQWKE</sequence>
<keyword evidence="2" id="KW-0255">Endonuclease</keyword>
<dbReference type="EMBL" id="FRAW01000021">
    <property type="protein sequence ID" value="SHK87177.1"/>
    <property type="molecule type" value="Genomic_DNA"/>
</dbReference>